<organism evidence="2">
    <name type="scientific">Acerihabitans sp. KWT182</name>
    <dbReference type="NCBI Taxonomy" id="3157919"/>
    <lineage>
        <taxon>Bacteria</taxon>
        <taxon>Pseudomonadati</taxon>
        <taxon>Pseudomonadota</taxon>
        <taxon>Gammaproteobacteria</taxon>
        <taxon>Enterobacterales</taxon>
        <taxon>Pectobacteriaceae</taxon>
        <taxon>Acerihabitans</taxon>
    </lineage>
</organism>
<dbReference type="GO" id="GO:0005524">
    <property type="term" value="F:ATP binding"/>
    <property type="evidence" value="ECO:0007669"/>
    <property type="project" value="InterPro"/>
</dbReference>
<dbReference type="EMBL" id="CP157947">
    <property type="protein sequence ID" value="XBS69132.1"/>
    <property type="molecule type" value="Genomic_DNA"/>
</dbReference>
<name>A0AAU7Q8W0_9GAMM</name>
<protein>
    <submittedName>
        <fullName evidence="2">PEP/pyruvate-binding domain-containing protein</fullName>
    </submittedName>
</protein>
<reference evidence="2" key="1">
    <citation type="submission" date="2024-06" db="EMBL/GenBank/DDBJ databases">
        <authorList>
            <person name="Coelho C."/>
            <person name="Bento M."/>
            <person name="Garcia E."/>
            <person name="Camelo A."/>
            <person name="Brandao I."/>
            <person name="Espirito Santo C."/>
            <person name="Trovao J."/>
            <person name="Verissimo A."/>
            <person name="Costa J."/>
            <person name="Tiago I."/>
        </authorList>
    </citation>
    <scope>NUCLEOTIDE SEQUENCE</scope>
    <source>
        <strain evidence="2">KWT182</strain>
    </source>
</reference>
<dbReference type="GO" id="GO:0016301">
    <property type="term" value="F:kinase activity"/>
    <property type="evidence" value="ECO:0007669"/>
    <property type="project" value="InterPro"/>
</dbReference>
<accession>A0AAU7Q8W0</accession>
<evidence type="ECO:0000259" key="1">
    <source>
        <dbReference type="Pfam" id="PF01326"/>
    </source>
</evidence>
<sequence>MIEFAKDQEIILPSKFRNIYELSTQHPVPPMVLITEIHLADWLNDFSKIKAILADAERNIAITSGAFLTQDMEKITRALNELRWSEKAKTCITEFVSNLRDTQGTLDVAVRSACLAEDMQKKFCWHL</sequence>
<feature type="domain" description="Pyruvate phosphate dikinase AMP/ATP-binding" evidence="1">
    <location>
        <begin position="14"/>
        <end position="121"/>
    </location>
</feature>
<dbReference type="Pfam" id="PF01326">
    <property type="entry name" value="PPDK_N"/>
    <property type="match status" value="1"/>
</dbReference>
<dbReference type="InterPro" id="IPR013815">
    <property type="entry name" value="ATP_grasp_subdomain_1"/>
</dbReference>
<dbReference type="Gene3D" id="3.30.1490.20">
    <property type="entry name" value="ATP-grasp fold, A domain"/>
    <property type="match status" value="1"/>
</dbReference>
<dbReference type="AlphaFoldDB" id="A0AAU7Q8W0"/>
<dbReference type="InterPro" id="IPR002192">
    <property type="entry name" value="PPDK_AMP/ATP-bd"/>
</dbReference>
<gene>
    <name evidence="2" type="ORF">ABK905_22090</name>
</gene>
<evidence type="ECO:0000313" key="2">
    <source>
        <dbReference type="EMBL" id="XBS69132.1"/>
    </source>
</evidence>
<proteinExistence type="predicted"/>